<accession>A0A4Z1NXR9</accession>
<proteinExistence type="predicted"/>
<organism evidence="1 2">
    <name type="scientific">Venturia nashicola</name>
    <dbReference type="NCBI Taxonomy" id="86259"/>
    <lineage>
        <taxon>Eukaryota</taxon>
        <taxon>Fungi</taxon>
        <taxon>Dikarya</taxon>
        <taxon>Ascomycota</taxon>
        <taxon>Pezizomycotina</taxon>
        <taxon>Dothideomycetes</taxon>
        <taxon>Pleosporomycetidae</taxon>
        <taxon>Venturiales</taxon>
        <taxon>Venturiaceae</taxon>
        <taxon>Venturia</taxon>
    </lineage>
</organism>
<dbReference type="AlphaFoldDB" id="A0A4Z1NXR9"/>
<protein>
    <submittedName>
        <fullName evidence="1">Uncharacterized protein</fullName>
    </submittedName>
</protein>
<reference evidence="1 2" key="1">
    <citation type="submission" date="2019-04" db="EMBL/GenBank/DDBJ databases">
        <title>High contiguity whole genome sequence and gene annotation resource for two Venturia nashicola isolates.</title>
        <authorList>
            <person name="Prokchorchik M."/>
            <person name="Won K."/>
            <person name="Lee Y."/>
            <person name="Choi E.D."/>
            <person name="Segonzac C."/>
            <person name="Sohn K.H."/>
        </authorList>
    </citation>
    <scope>NUCLEOTIDE SEQUENCE [LARGE SCALE GENOMIC DNA]</scope>
    <source>
        <strain evidence="1 2">PRI2</strain>
    </source>
</reference>
<sequence length="109" mass="12424">MVQQTRVVYTEICYLDRDMARVTMQLSAGSSAYYYSKLFPNSSSFSLPEIDNAQQIQDASSMFRLDKQAQAQSELDLFTRCKMLEQFSGSLQISGMSPWKAQWIAVSNK</sequence>
<evidence type="ECO:0000313" key="2">
    <source>
        <dbReference type="Proteomes" id="UP000298493"/>
    </source>
</evidence>
<dbReference type="EMBL" id="SNSC02000010">
    <property type="protein sequence ID" value="TID20757.1"/>
    <property type="molecule type" value="Genomic_DNA"/>
</dbReference>
<evidence type="ECO:0000313" key="1">
    <source>
        <dbReference type="EMBL" id="TID20757.1"/>
    </source>
</evidence>
<gene>
    <name evidence="1" type="ORF">E6O75_ATG05521</name>
</gene>
<keyword evidence="2" id="KW-1185">Reference proteome</keyword>
<name>A0A4Z1NXR9_9PEZI</name>
<comment type="caution">
    <text evidence="1">The sequence shown here is derived from an EMBL/GenBank/DDBJ whole genome shotgun (WGS) entry which is preliminary data.</text>
</comment>
<dbReference type="Proteomes" id="UP000298493">
    <property type="component" value="Unassembled WGS sequence"/>
</dbReference>